<proteinExistence type="predicted"/>
<dbReference type="EMBL" id="JAVREL010000003">
    <property type="protein sequence ID" value="MDT0342674.1"/>
    <property type="molecule type" value="Genomic_DNA"/>
</dbReference>
<dbReference type="RefSeq" id="WP_311703786.1">
    <property type="nucleotide sequence ID" value="NZ_JAVREL010000003.1"/>
</dbReference>
<protein>
    <submittedName>
        <fullName evidence="1">Uncharacterized protein</fullName>
    </submittedName>
</protein>
<gene>
    <name evidence="1" type="ORF">RM590_08555</name>
</gene>
<evidence type="ECO:0000313" key="1">
    <source>
        <dbReference type="EMBL" id="MDT0342674.1"/>
    </source>
</evidence>
<organism evidence="1 2">
    <name type="scientific">Streptomyces litchfieldiae</name>
    <dbReference type="NCBI Taxonomy" id="3075543"/>
    <lineage>
        <taxon>Bacteria</taxon>
        <taxon>Bacillati</taxon>
        <taxon>Actinomycetota</taxon>
        <taxon>Actinomycetes</taxon>
        <taxon>Kitasatosporales</taxon>
        <taxon>Streptomycetaceae</taxon>
        <taxon>Streptomyces</taxon>
    </lineage>
</organism>
<keyword evidence="2" id="KW-1185">Reference proteome</keyword>
<dbReference type="Proteomes" id="UP001183246">
    <property type="component" value="Unassembled WGS sequence"/>
</dbReference>
<reference evidence="2" key="1">
    <citation type="submission" date="2023-07" db="EMBL/GenBank/DDBJ databases">
        <title>30 novel species of actinomycetes from the DSMZ collection.</title>
        <authorList>
            <person name="Nouioui I."/>
        </authorList>
    </citation>
    <scope>NUCLEOTIDE SEQUENCE [LARGE SCALE GENOMIC DNA]</scope>
    <source>
        <strain evidence="2">DSM 44938</strain>
    </source>
</reference>
<name>A0ABU2MNJ6_9ACTN</name>
<sequence length="52" mass="6007">MPEPIKWPRGTPIHIRVPVGEMQRCEGCEQIVHVLTHACPERMSDAEEREAR</sequence>
<comment type="caution">
    <text evidence="1">The sequence shown here is derived from an EMBL/GenBank/DDBJ whole genome shotgun (WGS) entry which is preliminary data.</text>
</comment>
<accession>A0ABU2MNJ6</accession>
<evidence type="ECO:0000313" key="2">
    <source>
        <dbReference type="Proteomes" id="UP001183246"/>
    </source>
</evidence>